<sequence length="372" mass="41115">MVFSASVVKSYAVTGGETTTKFLYHQVASLALGIFGWALSYRIDYPHWRKIGTKFFAITVFLLILVLVTGRVAGGAQRWLDFGIISFQPAEAIKVAFIVYLSLWFEQRLAKINTFEVILPFMLMLAALSVLILMQPNLSTTLIIAATGLVIYFIAGANFRILGTFLVGGFFAVMGLIKLESYRLARLSVFLNPEADPSGLGYQITQSLIAVGNGGLFGVGFNQSRQKFLYLPEVTTDAIFPIIAEELGFLRSLLILGLFLVLIIRGYKIAKNAPDDFSRFVAVGISTWFLVQIFINIGAMVSILPLTGVPLIFVSFGGSSLLFSLFAVGILLNISKYTKEEVIHANSGSWRGNWGSYLSYFSGSRRTRKKRR</sequence>
<evidence type="ECO:0000256" key="4">
    <source>
        <dbReference type="ARBA" id="ARBA00022692"/>
    </source>
</evidence>
<evidence type="ECO:0000256" key="16">
    <source>
        <dbReference type="SAM" id="Phobius"/>
    </source>
</evidence>
<evidence type="ECO:0000256" key="13">
    <source>
        <dbReference type="ARBA" id="ARBA00041418"/>
    </source>
</evidence>
<dbReference type="GO" id="GO:0051301">
    <property type="term" value="P:cell division"/>
    <property type="evidence" value="ECO:0007669"/>
    <property type="project" value="UniProtKB-KW"/>
</dbReference>
<evidence type="ECO:0000256" key="6">
    <source>
        <dbReference type="ARBA" id="ARBA00022984"/>
    </source>
</evidence>
<dbReference type="PATRIC" id="fig|1618344.3.peg.272"/>
<evidence type="ECO:0000256" key="9">
    <source>
        <dbReference type="ARBA" id="ARBA00032370"/>
    </source>
</evidence>
<accession>A0A0G0WA16</accession>
<dbReference type="Proteomes" id="UP000033869">
    <property type="component" value="Unassembled WGS sequence"/>
</dbReference>
<dbReference type="GO" id="GO:0008360">
    <property type="term" value="P:regulation of cell shape"/>
    <property type="evidence" value="ECO:0007669"/>
    <property type="project" value="UniProtKB-KW"/>
</dbReference>
<feature type="transmembrane region" description="Helical" evidence="16">
    <location>
        <begin position="115"/>
        <end position="132"/>
    </location>
</feature>
<protein>
    <recommendedName>
        <fullName evidence="12">Probable peptidoglycan glycosyltransferase FtsW</fullName>
        <ecNumber evidence="14">2.4.99.28</ecNumber>
    </recommendedName>
    <alternativeName>
        <fullName evidence="13">Cell division protein FtsW</fullName>
    </alternativeName>
    <alternativeName>
        <fullName evidence="10">Cell wall polymerase</fullName>
    </alternativeName>
    <alternativeName>
        <fullName evidence="9">Peptidoglycan polymerase</fullName>
    </alternativeName>
</protein>
<evidence type="ECO:0000256" key="3">
    <source>
        <dbReference type="ARBA" id="ARBA00022679"/>
    </source>
</evidence>
<dbReference type="GO" id="GO:0015648">
    <property type="term" value="F:lipid-linked peptidoglycan transporter activity"/>
    <property type="evidence" value="ECO:0007669"/>
    <property type="project" value="TreeGrafter"/>
</dbReference>
<dbReference type="GO" id="GO:0032153">
    <property type="term" value="C:cell division site"/>
    <property type="evidence" value="ECO:0007669"/>
    <property type="project" value="TreeGrafter"/>
</dbReference>
<reference evidence="17 18" key="1">
    <citation type="journal article" date="2015" name="Nature">
        <title>rRNA introns, odd ribosomes, and small enigmatic genomes across a large radiation of phyla.</title>
        <authorList>
            <person name="Brown C.T."/>
            <person name="Hug L.A."/>
            <person name="Thomas B.C."/>
            <person name="Sharon I."/>
            <person name="Castelle C.J."/>
            <person name="Singh A."/>
            <person name="Wilkins M.J."/>
            <person name="Williams K.H."/>
            <person name="Banfield J.F."/>
        </authorList>
    </citation>
    <scope>NUCLEOTIDE SEQUENCE [LARGE SCALE GENOMIC DNA]</scope>
</reference>
<feature type="transmembrane region" description="Helical" evidence="16">
    <location>
        <begin position="280"/>
        <end position="304"/>
    </location>
</feature>
<evidence type="ECO:0000313" key="17">
    <source>
        <dbReference type="EMBL" id="KKS09854.1"/>
    </source>
</evidence>
<dbReference type="GO" id="GO:0009252">
    <property type="term" value="P:peptidoglycan biosynthetic process"/>
    <property type="evidence" value="ECO:0007669"/>
    <property type="project" value="UniProtKB-KW"/>
</dbReference>
<dbReference type="AlphaFoldDB" id="A0A0G0WA16"/>
<comment type="subcellular location">
    <subcellularLocation>
        <location evidence="1">Membrane</location>
        <topology evidence="1">Multi-pass membrane protein</topology>
    </subcellularLocation>
</comment>
<keyword evidence="17" id="KW-0132">Cell division</keyword>
<feature type="transmembrane region" description="Helical" evidence="16">
    <location>
        <begin position="23"/>
        <end position="43"/>
    </location>
</feature>
<keyword evidence="8 16" id="KW-0472">Membrane</keyword>
<feature type="transmembrane region" description="Helical" evidence="16">
    <location>
        <begin position="162"/>
        <end position="179"/>
    </location>
</feature>
<proteinExistence type="inferred from homology"/>
<gene>
    <name evidence="17" type="ORF">UU65_C0001G0259</name>
</gene>
<keyword evidence="5" id="KW-0133">Cell shape</keyword>
<keyword evidence="2" id="KW-0328">Glycosyltransferase</keyword>
<organism evidence="17 18">
    <name type="scientific">candidate division CPR2 bacterium GW2011_GWC1_41_48</name>
    <dbReference type="NCBI Taxonomy" id="1618344"/>
    <lineage>
        <taxon>Bacteria</taxon>
        <taxon>Bacteria division CPR2</taxon>
    </lineage>
</organism>
<keyword evidence="3" id="KW-0808">Transferase</keyword>
<evidence type="ECO:0000256" key="15">
    <source>
        <dbReference type="ARBA" id="ARBA00049902"/>
    </source>
</evidence>
<evidence type="ECO:0000256" key="5">
    <source>
        <dbReference type="ARBA" id="ARBA00022960"/>
    </source>
</evidence>
<feature type="transmembrane region" description="Helical" evidence="16">
    <location>
        <begin position="79"/>
        <end position="103"/>
    </location>
</feature>
<dbReference type="GO" id="GO:0008955">
    <property type="term" value="F:peptidoglycan glycosyltransferase activity"/>
    <property type="evidence" value="ECO:0007669"/>
    <property type="project" value="UniProtKB-EC"/>
</dbReference>
<keyword evidence="6" id="KW-0573">Peptidoglycan synthesis</keyword>
<feature type="transmembrane region" description="Helical" evidence="16">
    <location>
        <begin position="138"/>
        <end position="155"/>
    </location>
</feature>
<dbReference type="PANTHER" id="PTHR30474">
    <property type="entry name" value="CELL CYCLE PROTEIN"/>
    <property type="match status" value="1"/>
</dbReference>
<feature type="transmembrane region" description="Helical" evidence="16">
    <location>
        <begin position="250"/>
        <end position="268"/>
    </location>
</feature>
<feature type="transmembrane region" description="Helical" evidence="16">
    <location>
        <begin position="55"/>
        <end position="73"/>
    </location>
</feature>
<feature type="transmembrane region" description="Helical" evidence="16">
    <location>
        <begin position="310"/>
        <end position="332"/>
    </location>
</feature>
<dbReference type="EC" id="2.4.99.28" evidence="14"/>
<feature type="transmembrane region" description="Helical" evidence="16">
    <location>
        <begin position="228"/>
        <end position="244"/>
    </location>
</feature>
<comment type="caution">
    <text evidence="17">The sequence shown here is derived from an EMBL/GenBank/DDBJ whole genome shotgun (WGS) entry which is preliminary data.</text>
</comment>
<evidence type="ECO:0000313" key="18">
    <source>
        <dbReference type="Proteomes" id="UP000033869"/>
    </source>
</evidence>
<dbReference type="Pfam" id="PF01098">
    <property type="entry name" value="FTSW_RODA_SPOVE"/>
    <property type="match status" value="1"/>
</dbReference>
<evidence type="ECO:0000256" key="14">
    <source>
        <dbReference type="ARBA" id="ARBA00044770"/>
    </source>
</evidence>
<dbReference type="PANTHER" id="PTHR30474:SF2">
    <property type="entry name" value="PEPTIDOGLYCAN GLYCOSYLTRANSFERASE FTSW-RELATED"/>
    <property type="match status" value="1"/>
</dbReference>
<comment type="similarity">
    <text evidence="11">Belongs to the SEDS family. FtsW subfamily.</text>
</comment>
<evidence type="ECO:0000256" key="12">
    <source>
        <dbReference type="ARBA" id="ARBA00041185"/>
    </source>
</evidence>
<comment type="catalytic activity">
    <reaction evidence="15">
        <text>[GlcNAc-(1-&gt;4)-Mur2Ac(oyl-L-Ala-gamma-D-Glu-L-Lys-D-Ala-D-Ala)](n)-di-trans,octa-cis-undecaprenyl diphosphate + beta-D-GlcNAc-(1-&gt;4)-Mur2Ac(oyl-L-Ala-gamma-D-Glu-L-Lys-D-Ala-D-Ala)-di-trans,octa-cis-undecaprenyl diphosphate = [GlcNAc-(1-&gt;4)-Mur2Ac(oyl-L-Ala-gamma-D-Glu-L-Lys-D-Ala-D-Ala)](n+1)-di-trans,octa-cis-undecaprenyl diphosphate + di-trans,octa-cis-undecaprenyl diphosphate + H(+)</text>
        <dbReference type="Rhea" id="RHEA:23708"/>
        <dbReference type="Rhea" id="RHEA-COMP:9602"/>
        <dbReference type="Rhea" id="RHEA-COMP:9603"/>
        <dbReference type="ChEBI" id="CHEBI:15378"/>
        <dbReference type="ChEBI" id="CHEBI:58405"/>
        <dbReference type="ChEBI" id="CHEBI:60033"/>
        <dbReference type="ChEBI" id="CHEBI:78435"/>
        <dbReference type="EC" id="2.4.99.28"/>
    </reaction>
</comment>
<keyword evidence="4 16" id="KW-0812">Transmembrane</keyword>
<name>A0A0G0WA16_UNCC2</name>
<evidence type="ECO:0000256" key="2">
    <source>
        <dbReference type="ARBA" id="ARBA00022676"/>
    </source>
</evidence>
<evidence type="ECO:0000256" key="1">
    <source>
        <dbReference type="ARBA" id="ARBA00004141"/>
    </source>
</evidence>
<keyword evidence="7 16" id="KW-1133">Transmembrane helix</keyword>
<dbReference type="EMBL" id="LCBL01000001">
    <property type="protein sequence ID" value="KKS09854.1"/>
    <property type="molecule type" value="Genomic_DNA"/>
</dbReference>
<evidence type="ECO:0000256" key="10">
    <source>
        <dbReference type="ARBA" id="ARBA00033270"/>
    </source>
</evidence>
<keyword evidence="17" id="KW-0131">Cell cycle</keyword>
<evidence type="ECO:0000256" key="7">
    <source>
        <dbReference type="ARBA" id="ARBA00022989"/>
    </source>
</evidence>
<feature type="transmembrane region" description="Helical" evidence="16">
    <location>
        <begin position="199"/>
        <end position="221"/>
    </location>
</feature>
<evidence type="ECO:0000256" key="8">
    <source>
        <dbReference type="ARBA" id="ARBA00023136"/>
    </source>
</evidence>
<evidence type="ECO:0000256" key="11">
    <source>
        <dbReference type="ARBA" id="ARBA00038053"/>
    </source>
</evidence>
<dbReference type="InterPro" id="IPR001182">
    <property type="entry name" value="FtsW/RodA"/>
</dbReference>
<dbReference type="GO" id="GO:0005886">
    <property type="term" value="C:plasma membrane"/>
    <property type="evidence" value="ECO:0007669"/>
    <property type="project" value="TreeGrafter"/>
</dbReference>